<dbReference type="InterPro" id="IPR008927">
    <property type="entry name" value="6-PGluconate_DH-like_C_sf"/>
</dbReference>
<dbReference type="Gene3D" id="1.10.3660.10">
    <property type="entry name" value="6-phosphogluconate dehydrogenase C-terminal like domain"/>
    <property type="match status" value="1"/>
</dbReference>
<dbReference type="InterPro" id="IPR046826">
    <property type="entry name" value="PDH_N"/>
</dbReference>
<dbReference type="NCBIfam" id="NF005111">
    <property type="entry name" value="PRK06545.2-3"/>
    <property type="match status" value="1"/>
</dbReference>
<keyword evidence="3" id="KW-0057">Aromatic amino acid biosynthesis</keyword>
<dbReference type="GO" id="GO:0070403">
    <property type="term" value="F:NAD+ binding"/>
    <property type="evidence" value="ECO:0007669"/>
    <property type="project" value="InterPro"/>
</dbReference>
<dbReference type="OrthoDB" id="9802008at2"/>
<reference evidence="6 9" key="2">
    <citation type="submission" date="2020-05" db="EMBL/GenBank/DDBJ databases">
        <title>MicrobeNet Type strains.</title>
        <authorList>
            <person name="Nicholson A.C."/>
        </authorList>
    </citation>
    <scope>NUCLEOTIDE SEQUENCE [LARGE SCALE GENOMIC DNA]</scope>
    <source>
        <strain evidence="6 9">CCUG 46604</strain>
    </source>
</reference>
<dbReference type="SUPFAM" id="SSF51735">
    <property type="entry name" value="NAD(P)-binding Rossmann-fold domains"/>
    <property type="match status" value="1"/>
</dbReference>
<dbReference type="EMBL" id="PNFZ01000001">
    <property type="protein sequence ID" value="PMB99587.1"/>
    <property type="molecule type" value="Genomic_DNA"/>
</dbReference>
<dbReference type="PANTHER" id="PTHR21363">
    <property type="entry name" value="PREPHENATE DEHYDROGENASE"/>
    <property type="match status" value="1"/>
</dbReference>
<gene>
    <name evidence="7" type="ORF">CJ198_03090</name>
    <name evidence="6" type="ORF">HLA91_08600</name>
</gene>
<keyword evidence="3" id="KW-0028">Amino-acid biosynthesis</keyword>
<keyword evidence="8" id="KW-1185">Reference proteome</keyword>
<dbReference type="PANTHER" id="PTHR21363:SF0">
    <property type="entry name" value="PREPHENATE DEHYDROGENASE [NADP(+)]"/>
    <property type="match status" value="1"/>
</dbReference>
<feature type="domain" description="Prephenate/arogenate dehydrogenase" evidence="5">
    <location>
        <begin position="1"/>
        <end position="281"/>
    </location>
</feature>
<comment type="pathway">
    <text evidence="4">Amino-acid biosynthesis.</text>
</comment>
<dbReference type="AlphaFoldDB" id="A0A2N6PLN1"/>
<dbReference type="InterPro" id="IPR045865">
    <property type="entry name" value="ACT-like_dom_sf"/>
</dbReference>
<keyword evidence="2 6" id="KW-0560">Oxidoreductase</keyword>
<evidence type="ECO:0000313" key="9">
    <source>
        <dbReference type="Proteomes" id="UP000549517"/>
    </source>
</evidence>
<evidence type="ECO:0000256" key="3">
    <source>
        <dbReference type="ARBA" id="ARBA00023141"/>
    </source>
</evidence>
<dbReference type="InterPro" id="IPR036291">
    <property type="entry name" value="NAD(P)-bd_dom_sf"/>
</dbReference>
<organism evidence="7 8">
    <name type="scientific">Brevibacterium luteolum</name>
    <dbReference type="NCBI Taxonomy" id="199591"/>
    <lineage>
        <taxon>Bacteria</taxon>
        <taxon>Bacillati</taxon>
        <taxon>Actinomycetota</taxon>
        <taxon>Actinomycetes</taxon>
        <taxon>Micrococcales</taxon>
        <taxon>Brevibacteriaceae</taxon>
        <taxon>Brevibacterium</taxon>
    </lineage>
</organism>
<dbReference type="Proteomes" id="UP000235703">
    <property type="component" value="Unassembled WGS sequence"/>
</dbReference>
<comment type="caution">
    <text evidence="7">The sequence shown here is derived from an EMBL/GenBank/DDBJ whole genome shotgun (WGS) entry which is preliminary data.</text>
</comment>
<evidence type="ECO:0000256" key="2">
    <source>
        <dbReference type="ARBA" id="ARBA00023002"/>
    </source>
</evidence>
<comment type="similarity">
    <text evidence="1">Belongs to the prephenate/arogenate dehydrogenase family.</text>
</comment>
<dbReference type="GO" id="GO:0008977">
    <property type="term" value="F:prephenate dehydrogenase (NAD+) activity"/>
    <property type="evidence" value="ECO:0007669"/>
    <property type="project" value="UniProtKB-EC"/>
</dbReference>
<name>A0A2N6PLN1_9MICO</name>
<dbReference type="NCBIfam" id="NF005112">
    <property type="entry name" value="PRK06545.2-4"/>
    <property type="match status" value="1"/>
</dbReference>
<evidence type="ECO:0000313" key="6">
    <source>
        <dbReference type="EMBL" id="NNG79432.1"/>
    </source>
</evidence>
<dbReference type="Gene3D" id="3.40.50.720">
    <property type="entry name" value="NAD(P)-binding Rossmann-like Domain"/>
    <property type="match status" value="1"/>
</dbReference>
<dbReference type="SUPFAM" id="SSF55021">
    <property type="entry name" value="ACT-like"/>
    <property type="match status" value="1"/>
</dbReference>
<sequence>MSVHVIGTGLLGTSLGLALTGAGHEVTLADLSPTAQRLAADLGAGTVGEPEATDVVIVATPPDVAGQTILTALDRFPEATVTDVASVKTVLLHEVRAACAPGDLDRYIGSHPMAGREKSGAIAARDDLFVGRPWVVCSDDDTPAARLAQIVALATDVGAAVVHLDPEFHDSSVARVSHAPQVMASLMAAQLVDMPADGVALAGQGLRDVTRIAASDASLWTQILAGNAAEVREVLESIRADLDTLISALELAPGAIATIAQTITAGNDGYDRIPGKHGQAPQKYAEITVLIDDTPGMLGKLFADVGELGINIEDIRIEHATGVKLGSVEVAVVPARQRELEEGLTSRGWWVPEAVIEHEGQQ</sequence>
<evidence type="ECO:0000313" key="7">
    <source>
        <dbReference type="EMBL" id="PMB99587.1"/>
    </source>
</evidence>
<dbReference type="Pfam" id="PF02153">
    <property type="entry name" value="PDH_N"/>
    <property type="match status" value="1"/>
</dbReference>
<proteinExistence type="inferred from homology"/>
<dbReference type="SUPFAM" id="SSF48179">
    <property type="entry name" value="6-phosphogluconate dehydrogenase C-terminal domain-like"/>
    <property type="match status" value="1"/>
</dbReference>
<reference evidence="7 8" key="1">
    <citation type="submission" date="2017-09" db="EMBL/GenBank/DDBJ databases">
        <title>Bacterial strain isolated from the female urinary microbiota.</title>
        <authorList>
            <person name="Thomas-White K."/>
            <person name="Kumar N."/>
            <person name="Forster S."/>
            <person name="Putonti C."/>
            <person name="Lawley T."/>
            <person name="Wolfe A.J."/>
        </authorList>
    </citation>
    <scope>NUCLEOTIDE SEQUENCE [LARGE SCALE GENOMIC DNA]</scope>
    <source>
        <strain evidence="7 8">UMB0680</strain>
    </source>
</reference>
<evidence type="ECO:0000256" key="4">
    <source>
        <dbReference type="ARBA" id="ARBA00029440"/>
    </source>
</evidence>
<evidence type="ECO:0000259" key="5">
    <source>
        <dbReference type="PROSITE" id="PS51176"/>
    </source>
</evidence>
<dbReference type="InterPro" id="IPR046825">
    <property type="entry name" value="PDH_C"/>
</dbReference>
<accession>A0A2N6PLN1</accession>
<dbReference type="RefSeq" id="WP_102160779.1">
    <property type="nucleotide sequence ID" value="NZ_BAAAKH010000009.1"/>
</dbReference>
<dbReference type="Pfam" id="PF20463">
    <property type="entry name" value="PDH_C"/>
    <property type="match status" value="1"/>
</dbReference>
<dbReference type="PROSITE" id="PS51176">
    <property type="entry name" value="PDH_ADH"/>
    <property type="match status" value="1"/>
</dbReference>
<dbReference type="EC" id="1.3.1.12" evidence="6"/>
<dbReference type="GO" id="GO:0006571">
    <property type="term" value="P:tyrosine biosynthetic process"/>
    <property type="evidence" value="ECO:0007669"/>
    <property type="project" value="InterPro"/>
</dbReference>
<dbReference type="EMBL" id="JABEMC010000004">
    <property type="protein sequence ID" value="NNG79432.1"/>
    <property type="molecule type" value="Genomic_DNA"/>
</dbReference>
<dbReference type="GO" id="GO:0004665">
    <property type="term" value="F:prephenate dehydrogenase (NADP+) activity"/>
    <property type="evidence" value="ECO:0007669"/>
    <property type="project" value="InterPro"/>
</dbReference>
<dbReference type="InterPro" id="IPR050812">
    <property type="entry name" value="Preph/Arog_dehydrog"/>
</dbReference>
<dbReference type="InterPro" id="IPR003099">
    <property type="entry name" value="Prephen_DH"/>
</dbReference>
<dbReference type="Proteomes" id="UP000549517">
    <property type="component" value="Unassembled WGS sequence"/>
</dbReference>
<evidence type="ECO:0000313" key="8">
    <source>
        <dbReference type="Proteomes" id="UP000235703"/>
    </source>
</evidence>
<evidence type="ECO:0000256" key="1">
    <source>
        <dbReference type="ARBA" id="ARBA00007964"/>
    </source>
</evidence>
<protein>
    <submittedName>
        <fullName evidence="7">Prephenate dehydrogenase</fullName>
        <ecNumber evidence="6">1.3.1.12</ecNumber>
    </submittedName>
</protein>